<name>A0ABW3U0X7_9BACL</name>
<evidence type="ECO:0000256" key="2">
    <source>
        <dbReference type="PROSITE-ProRule" id="PRU00325"/>
    </source>
</evidence>
<dbReference type="Gene3D" id="3.40.50.10810">
    <property type="entry name" value="Tandem AAA-ATPase domain"/>
    <property type="match status" value="1"/>
</dbReference>
<dbReference type="PROSITE" id="PS51194">
    <property type="entry name" value="HELICASE_CTER"/>
    <property type="match status" value="1"/>
</dbReference>
<evidence type="ECO:0000259" key="4">
    <source>
        <dbReference type="PROSITE" id="PS50966"/>
    </source>
</evidence>
<dbReference type="InterPro" id="IPR049730">
    <property type="entry name" value="SNF2/RAD54-like_C"/>
</dbReference>
<evidence type="ECO:0000259" key="5">
    <source>
        <dbReference type="PROSITE" id="PS51192"/>
    </source>
</evidence>
<dbReference type="PROSITE" id="PS51192">
    <property type="entry name" value="HELICASE_ATP_BIND_1"/>
    <property type="match status" value="1"/>
</dbReference>
<comment type="caution">
    <text evidence="7">The sequence shown here is derived from an EMBL/GenBank/DDBJ whole genome shotgun (WGS) entry which is preliminary data.</text>
</comment>
<evidence type="ECO:0000256" key="3">
    <source>
        <dbReference type="SAM" id="Coils"/>
    </source>
</evidence>
<dbReference type="EMBL" id="JBHTLT010000044">
    <property type="protein sequence ID" value="MFD1205339.1"/>
    <property type="molecule type" value="Genomic_DNA"/>
</dbReference>
<dbReference type="InterPro" id="IPR014001">
    <property type="entry name" value="Helicase_ATP-bd"/>
</dbReference>
<dbReference type="Pfam" id="PF08455">
    <property type="entry name" value="SNF2_assoc"/>
    <property type="match status" value="1"/>
</dbReference>
<dbReference type="InterPro" id="IPR038718">
    <property type="entry name" value="SNF2-like_sf"/>
</dbReference>
<evidence type="ECO:0000256" key="1">
    <source>
        <dbReference type="ARBA" id="ARBA00022801"/>
    </source>
</evidence>
<keyword evidence="8" id="KW-1185">Reference proteome</keyword>
<feature type="coiled-coil region" evidence="3">
    <location>
        <begin position="1005"/>
        <end position="1032"/>
    </location>
</feature>
<dbReference type="InterPro" id="IPR007527">
    <property type="entry name" value="Znf_SWIM"/>
</dbReference>
<evidence type="ECO:0000313" key="8">
    <source>
        <dbReference type="Proteomes" id="UP001597231"/>
    </source>
</evidence>
<dbReference type="PANTHER" id="PTHR10799">
    <property type="entry name" value="SNF2/RAD54 HELICASE FAMILY"/>
    <property type="match status" value="1"/>
</dbReference>
<dbReference type="CDD" id="cd18793">
    <property type="entry name" value="SF2_C_SNF"/>
    <property type="match status" value="1"/>
</dbReference>
<dbReference type="InterPro" id="IPR027417">
    <property type="entry name" value="P-loop_NTPase"/>
</dbReference>
<accession>A0ABW3U0X7</accession>
<dbReference type="SMART" id="SM00487">
    <property type="entry name" value="DEXDc"/>
    <property type="match status" value="1"/>
</dbReference>
<keyword evidence="2" id="KW-0479">Metal-binding</keyword>
<evidence type="ECO:0000313" key="7">
    <source>
        <dbReference type="EMBL" id="MFD1205339.1"/>
    </source>
</evidence>
<keyword evidence="3" id="KW-0175">Coiled coil</keyword>
<keyword evidence="1" id="KW-0378">Hydrolase</keyword>
<dbReference type="Pfam" id="PF00271">
    <property type="entry name" value="Helicase_C"/>
    <property type="match status" value="1"/>
</dbReference>
<feature type="domain" description="Helicase ATP-binding" evidence="5">
    <location>
        <begin position="608"/>
        <end position="771"/>
    </location>
</feature>
<sequence length="1048" mass="120151">MSIHVTEKEIMSLCGAVSFKRGEMFNRAGHVIIEQYSDQRCKAVVSGKEKFHVTVGLENDKLVTECSCPDLPFYRYKCQHVAAVLIAINERREPVSEQQLTEGLLSLFNEKPRSSGHQLHFENREVVDLAFILRPVAVSKEVMLGIELQVENDPVEDIQQFLEDVHEGRVSKLTPAFTFDAKLQCFSYEADAVFRQLIDIHHGSKAFRHRAISSDTLIIPPSSWPSLLQVLHEAQSVSLRSGGKQTAFQVTDDILPVRFHFENRPGHGHSLKMDGLGYVQVLPAYGICLTDGRLFQMSGEDCKRLADLKRMVETSGTRHLPISTEQIGFFIEKVVPGLRRIGEVQLDETVLDKLVKSPLKAKLFLDRVNNKLLASLEFQYDHIAINPLTERDEPSGSVLVRDLEKEKEILRLMEESSFAQTDEGYVLHNEELEYEFLYHILPKLEKLVHVYATTSIRVRIFREAPKPRIRVKAYEERTNWLEFKFSMDGIPDNQIRGILEALEEKRKYYRLRSGALLSLETREFEEIQRFLNEVPGSLEDLEKGLNVPIVRGIRFLETIHKDELFSVEESARAFLERLQSPENSGVEVPAQLETVLRDYQKIGYQWMKTIAEFGVGGVLADDMGLGKTLQSIAFIVSELPKIREEKRPVLIICPSSLTYNWLSELKKFTPDVNAIVLDGTKKERFERQANADGKDVWITSYPLIRRDIAWYEKQDFHTVFFDEAQAFKNPFTQTARTVKKLQATHRFALTGTPIENALEELWSIFHVVFPELFGGLQQFSELTRKTVARRVRPFLLRRVKEDVLDELPDKIELMESTELLPEQKKLYAAYLAKLRHDTLRHLDKDTLRKNKIRILAGLTRLRQICCHPALFVDGYKGSSAKFEQLKQLIEEAKRAGRRVLIFSQFTKMLEMIGKDLSMDGTPYFYLDGQTPSEERLELCNRFNAGERDLFLISLKAGGTGLNMIGADTVIMYDLWWNPAVEEQAADRAHRIGQKQAVQVIKLVARGTIEDKMNELQERKKNLIQEILGEDDAGVGSLTEEDIKELLQI</sequence>
<gene>
    <name evidence="7" type="ORF">ACFQ38_09520</name>
</gene>
<dbReference type="Pfam" id="PF04434">
    <property type="entry name" value="SWIM"/>
    <property type="match status" value="1"/>
</dbReference>
<feature type="domain" description="SWIM-type" evidence="4">
    <location>
        <begin position="51"/>
        <end position="89"/>
    </location>
</feature>
<dbReference type="Gene3D" id="3.40.50.300">
    <property type="entry name" value="P-loop containing nucleotide triphosphate hydrolases"/>
    <property type="match status" value="1"/>
</dbReference>
<dbReference type="Proteomes" id="UP001597231">
    <property type="component" value="Unassembled WGS sequence"/>
</dbReference>
<evidence type="ECO:0000259" key="6">
    <source>
        <dbReference type="PROSITE" id="PS51194"/>
    </source>
</evidence>
<dbReference type="InterPro" id="IPR000330">
    <property type="entry name" value="SNF2_N"/>
</dbReference>
<dbReference type="InterPro" id="IPR013663">
    <property type="entry name" value="Helicase_SWF/SNF/SWI_bac"/>
</dbReference>
<keyword evidence="2" id="KW-0863">Zinc-finger</keyword>
<dbReference type="PROSITE" id="PS50966">
    <property type="entry name" value="ZF_SWIM"/>
    <property type="match status" value="1"/>
</dbReference>
<dbReference type="RefSeq" id="WP_381480517.1">
    <property type="nucleotide sequence ID" value="NZ_JBHTLT010000044.1"/>
</dbReference>
<keyword evidence="2" id="KW-0862">Zinc</keyword>
<protein>
    <submittedName>
        <fullName evidence="7">SNF2 helicase associated domain-containing protein</fullName>
    </submittedName>
</protein>
<reference evidence="8" key="1">
    <citation type="journal article" date="2019" name="Int. J. Syst. Evol. Microbiol.">
        <title>The Global Catalogue of Microorganisms (GCM) 10K type strain sequencing project: providing services to taxonomists for standard genome sequencing and annotation.</title>
        <authorList>
            <consortium name="The Broad Institute Genomics Platform"/>
            <consortium name="The Broad Institute Genome Sequencing Center for Infectious Disease"/>
            <person name="Wu L."/>
            <person name="Ma J."/>
        </authorList>
    </citation>
    <scope>NUCLEOTIDE SEQUENCE [LARGE SCALE GENOMIC DNA]</scope>
    <source>
        <strain evidence="8">CCUG 53915</strain>
    </source>
</reference>
<dbReference type="Pfam" id="PF00176">
    <property type="entry name" value="SNF2-rel_dom"/>
    <property type="match status" value="1"/>
</dbReference>
<feature type="domain" description="Helicase C-terminal" evidence="6">
    <location>
        <begin position="884"/>
        <end position="1046"/>
    </location>
</feature>
<dbReference type="InterPro" id="IPR001650">
    <property type="entry name" value="Helicase_C-like"/>
</dbReference>
<dbReference type="SUPFAM" id="SSF52540">
    <property type="entry name" value="P-loop containing nucleoside triphosphate hydrolases"/>
    <property type="match status" value="2"/>
</dbReference>
<dbReference type="SMART" id="SM00490">
    <property type="entry name" value="HELICc"/>
    <property type="match status" value="1"/>
</dbReference>
<organism evidence="7 8">
    <name type="scientific">Sporosarcina contaminans</name>
    <dbReference type="NCBI Taxonomy" id="633403"/>
    <lineage>
        <taxon>Bacteria</taxon>
        <taxon>Bacillati</taxon>
        <taxon>Bacillota</taxon>
        <taxon>Bacilli</taxon>
        <taxon>Bacillales</taxon>
        <taxon>Caryophanaceae</taxon>
        <taxon>Sporosarcina</taxon>
    </lineage>
</organism>
<proteinExistence type="predicted"/>